<feature type="signal peptide" evidence="10">
    <location>
        <begin position="1"/>
        <end position="23"/>
    </location>
</feature>
<dbReference type="PROSITE" id="PS50262">
    <property type="entry name" value="G_PROTEIN_RECEP_F1_2"/>
    <property type="match status" value="1"/>
</dbReference>
<dbReference type="PANTHER" id="PTHR24232">
    <property type="entry name" value="G-PROTEIN COUPLED RECEPTOR"/>
    <property type="match status" value="1"/>
</dbReference>
<keyword evidence="7" id="KW-0325">Glycoprotein</keyword>
<evidence type="ECO:0000256" key="1">
    <source>
        <dbReference type="ARBA" id="ARBA00004141"/>
    </source>
</evidence>
<dbReference type="PANTHER" id="PTHR24232:SF22">
    <property type="entry name" value="PROTEINASE-ACTIVATED RECEPTOR 4"/>
    <property type="match status" value="1"/>
</dbReference>
<evidence type="ECO:0000256" key="8">
    <source>
        <dbReference type="ARBA" id="ARBA00023224"/>
    </source>
</evidence>
<accession>A0AA88PQP4</accession>
<dbReference type="AlphaFoldDB" id="A0AA88PQP4"/>
<evidence type="ECO:0000256" key="4">
    <source>
        <dbReference type="ARBA" id="ARBA00023040"/>
    </source>
</evidence>
<feature type="transmembrane region" description="Helical" evidence="9">
    <location>
        <begin position="95"/>
        <end position="116"/>
    </location>
</feature>
<dbReference type="Pfam" id="PF00001">
    <property type="entry name" value="7tm_1"/>
    <property type="match status" value="1"/>
</dbReference>
<reference evidence="12" key="1">
    <citation type="submission" date="2023-08" db="EMBL/GenBank/DDBJ databases">
        <title>Chromosome-level Genome Assembly of mud carp (Cirrhinus molitorella).</title>
        <authorList>
            <person name="Liu H."/>
        </authorList>
    </citation>
    <scope>NUCLEOTIDE SEQUENCE</scope>
    <source>
        <strain evidence="12">Prfri</strain>
        <tissue evidence="12">Muscle</tissue>
    </source>
</reference>
<evidence type="ECO:0000256" key="7">
    <source>
        <dbReference type="ARBA" id="ARBA00023180"/>
    </source>
</evidence>
<evidence type="ECO:0000256" key="9">
    <source>
        <dbReference type="SAM" id="Phobius"/>
    </source>
</evidence>
<dbReference type="SUPFAM" id="SSF81321">
    <property type="entry name" value="Family A G protein-coupled receptor-like"/>
    <property type="match status" value="1"/>
</dbReference>
<keyword evidence="5 9" id="KW-0472">Membrane</keyword>
<comment type="subcellular location">
    <subcellularLocation>
        <location evidence="1">Membrane</location>
        <topology evidence="1">Multi-pass membrane protein</topology>
    </subcellularLocation>
</comment>
<keyword evidence="4" id="KW-0297">G-protein coupled receptor</keyword>
<dbReference type="GO" id="GO:0007200">
    <property type="term" value="P:phospholipase C-activating G protein-coupled receptor signaling pathway"/>
    <property type="evidence" value="ECO:0007669"/>
    <property type="project" value="TreeGrafter"/>
</dbReference>
<evidence type="ECO:0000256" key="2">
    <source>
        <dbReference type="ARBA" id="ARBA00022692"/>
    </source>
</evidence>
<gene>
    <name evidence="12" type="ORF">Q8A67_013722</name>
</gene>
<feature type="transmembrane region" description="Helical" evidence="9">
    <location>
        <begin position="59"/>
        <end position="83"/>
    </location>
</feature>
<evidence type="ECO:0000256" key="6">
    <source>
        <dbReference type="ARBA" id="ARBA00023170"/>
    </source>
</evidence>
<evidence type="ECO:0000313" key="12">
    <source>
        <dbReference type="EMBL" id="KAK2891079.1"/>
    </source>
</evidence>
<keyword evidence="6" id="KW-0675">Receptor</keyword>
<protein>
    <recommendedName>
        <fullName evidence="11">G-protein coupled receptors family 1 profile domain-containing protein</fullName>
    </recommendedName>
</protein>
<keyword evidence="2 9" id="KW-0812">Transmembrane</keyword>
<name>A0AA88PQP4_9TELE</name>
<feature type="chain" id="PRO_5041641890" description="G-protein coupled receptors family 1 profile domain-containing protein" evidence="10">
    <location>
        <begin position="24"/>
        <end position="234"/>
    </location>
</feature>
<feature type="domain" description="G-protein coupled receptors family 1 profile" evidence="11">
    <location>
        <begin position="75"/>
        <end position="136"/>
    </location>
</feature>
<keyword evidence="3 9" id="KW-1133">Transmembrane helix</keyword>
<evidence type="ECO:0000256" key="5">
    <source>
        <dbReference type="ARBA" id="ARBA00023136"/>
    </source>
</evidence>
<keyword evidence="10" id="KW-0732">Signal</keyword>
<dbReference type="Gene3D" id="1.20.1070.10">
    <property type="entry name" value="Rhodopsin 7-helix transmembrane proteins"/>
    <property type="match status" value="1"/>
</dbReference>
<dbReference type="PRINTS" id="PR00237">
    <property type="entry name" value="GPCRRHODOPSN"/>
</dbReference>
<sequence length="234" mass="26508">MTFFVNPRVHFLCLLVFLNVSSASKENSSYLNRGRGLPLTDSKLPDEYKEQMQSYSFTLVVPLLSLFAFLIGLPSNLLALWVLLLRTKKLPSTILLINLTICDLLLLLVLPFRIVYHFLGNNWTFGEAFCRVVIGLLYGNIDGGKRKHEGLDIVCADGATVYAPFDVKLRDKAAPYKKNNAINDGINREGLCFKLLYVKHKLLWDPEERAEDRNSTPNAESLSWHHFPCSCSNV</sequence>
<dbReference type="InterPro" id="IPR017452">
    <property type="entry name" value="GPCR_Rhodpsn_7TM"/>
</dbReference>
<dbReference type="InterPro" id="IPR011055">
    <property type="entry name" value="Dup_hybrid_motif"/>
</dbReference>
<dbReference type="GO" id="GO:0005886">
    <property type="term" value="C:plasma membrane"/>
    <property type="evidence" value="ECO:0007669"/>
    <property type="project" value="TreeGrafter"/>
</dbReference>
<dbReference type="Gene3D" id="2.70.70.10">
    <property type="entry name" value="Glucose Permease (Domain IIA)"/>
    <property type="match status" value="1"/>
</dbReference>
<evidence type="ECO:0000313" key="13">
    <source>
        <dbReference type="Proteomes" id="UP001187343"/>
    </source>
</evidence>
<dbReference type="GO" id="GO:0035025">
    <property type="term" value="P:positive regulation of Rho protein signal transduction"/>
    <property type="evidence" value="ECO:0007669"/>
    <property type="project" value="TreeGrafter"/>
</dbReference>
<evidence type="ECO:0000256" key="3">
    <source>
        <dbReference type="ARBA" id="ARBA00022989"/>
    </source>
</evidence>
<dbReference type="Proteomes" id="UP001187343">
    <property type="component" value="Unassembled WGS sequence"/>
</dbReference>
<keyword evidence="8" id="KW-0807">Transducer</keyword>
<evidence type="ECO:0000256" key="10">
    <source>
        <dbReference type="SAM" id="SignalP"/>
    </source>
</evidence>
<evidence type="ECO:0000259" key="11">
    <source>
        <dbReference type="PROSITE" id="PS50262"/>
    </source>
</evidence>
<keyword evidence="13" id="KW-1185">Reference proteome</keyword>
<comment type="caution">
    <text evidence="12">The sequence shown here is derived from an EMBL/GenBank/DDBJ whole genome shotgun (WGS) entry which is preliminary data.</text>
</comment>
<dbReference type="EMBL" id="JAUYZG010000013">
    <property type="protein sequence ID" value="KAK2891079.1"/>
    <property type="molecule type" value="Genomic_DNA"/>
</dbReference>
<dbReference type="InterPro" id="IPR000276">
    <property type="entry name" value="GPCR_Rhodpsn"/>
</dbReference>
<proteinExistence type="predicted"/>
<dbReference type="GO" id="GO:0004930">
    <property type="term" value="F:G protein-coupled receptor activity"/>
    <property type="evidence" value="ECO:0007669"/>
    <property type="project" value="UniProtKB-KW"/>
</dbReference>
<organism evidence="12 13">
    <name type="scientific">Cirrhinus molitorella</name>
    <name type="common">mud carp</name>
    <dbReference type="NCBI Taxonomy" id="172907"/>
    <lineage>
        <taxon>Eukaryota</taxon>
        <taxon>Metazoa</taxon>
        <taxon>Chordata</taxon>
        <taxon>Craniata</taxon>
        <taxon>Vertebrata</taxon>
        <taxon>Euteleostomi</taxon>
        <taxon>Actinopterygii</taxon>
        <taxon>Neopterygii</taxon>
        <taxon>Teleostei</taxon>
        <taxon>Ostariophysi</taxon>
        <taxon>Cypriniformes</taxon>
        <taxon>Cyprinidae</taxon>
        <taxon>Labeoninae</taxon>
        <taxon>Labeonini</taxon>
        <taxon>Cirrhinus</taxon>
    </lineage>
</organism>